<dbReference type="InterPro" id="IPR016064">
    <property type="entry name" value="NAD/diacylglycerol_kinase_sf"/>
</dbReference>
<dbReference type="VEuPathDB" id="FungiDB:YALI0_D08910g"/>
<accession>A0A1D8NDS5</accession>
<reference evidence="2 4" key="1">
    <citation type="journal article" date="2016" name="PLoS ONE">
        <title>Sequence Assembly of Yarrowia lipolytica Strain W29/CLIB89 Shows Transposable Element Diversity.</title>
        <authorList>
            <person name="Magnan C."/>
            <person name="Yu J."/>
            <person name="Chang I."/>
            <person name="Jahn E."/>
            <person name="Kanomata Y."/>
            <person name="Wu J."/>
            <person name="Zeller M."/>
            <person name="Oakes M."/>
            <person name="Baldi P."/>
            <person name="Sandmeyer S."/>
        </authorList>
    </citation>
    <scope>NUCLEOTIDE SEQUENCE [LARGE SCALE GENOMIC DNA]</scope>
    <source>
        <strain evidence="2">CLIB89</strain>
        <strain evidence="4">CLIB89(W29)</strain>
    </source>
</reference>
<dbReference type="Gene3D" id="2.60.200.40">
    <property type="match status" value="2"/>
</dbReference>
<dbReference type="GO" id="GO:0016020">
    <property type="term" value="C:membrane"/>
    <property type="evidence" value="ECO:0007669"/>
    <property type="project" value="TreeGrafter"/>
</dbReference>
<dbReference type="EMBL" id="CP017556">
    <property type="protein sequence ID" value="AOW03804.1"/>
    <property type="molecule type" value="Genomic_DNA"/>
</dbReference>
<dbReference type="AlphaFoldDB" id="A0A1D8NDS5"/>
<gene>
    <name evidence="3" type="ORF">B0I71DRAFT_133537</name>
    <name evidence="2" type="ORF">YALI1_D11402g</name>
</gene>
<dbReference type="Proteomes" id="UP000182444">
    <property type="component" value="Chromosome 1D"/>
</dbReference>
<dbReference type="Proteomes" id="UP000256601">
    <property type="component" value="Unassembled WGS sequence"/>
</dbReference>
<evidence type="ECO:0000313" key="5">
    <source>
        <dbReference type="Proteomes" id="UP000256601"/>
    </source>
</evidence>
<dbReference type="Gene3D" id="3.40.50.10330">
    <property type="entry name" value="Probable inorganic polyphosphate/atp-NAD kinase, domain 1"/>
    <property type="match status" value="1"/>
</dbReference>
<dbReference type="GO" id="GO:0046512">
    <property type="term" value="P:sphingosine biosynthetic process"/>
    <property type="evidence" value="ECO:0007669"/>
    <property type="project" value="TreeGrafter"/>
</dbReference>
<dbReference type="KEGG" id="yli:2910680"/>
<dbReference type="EMBL" id="KZ859017">
    <property type="protein sequence ID" value="RDW24868.1"/>
    <property type="molecule type" value="Genomic_DNA"/>
</dbReference>
<dbReference type="InterPro" id="IPR050187">
    <property type="entry name" value="Lipid_Phosphate_FormReg"/>
</dbReference>
<evidence type="ECO:0000259" key="1">
    <source>
        <dbReference type="PROSITE" id="PS50146"/>
    </source>
</evidence>
<dbReference type="VEuPathDB" id="FungiDB:YALI1_D11402g"/>
<reference evidence="3 5" key="2">
    <citation type="submission" date="2018-07" db="EMBL/GenBank/DDBJ databases">
        <title>Draft Genome Assemblies for Five Robust Yarrowia lipolytica Strains Exhibiting High Lipid Production and Pentose Sugar Utilization and Sugar Alcohol Secretion from Undetoxified Lignocellulosic Biomass Hydrolysates.</title>
        <authorList>
            <consortium name="DOE Joint Genome Institute"/>
            <person name="Walker C."/>
            <person name="Ryu S."/>
            <person name="Na H."/>
            <person name="Zane M."/>
            <person name="LaButti K."/>
            <person name="Lipzen A."/>
            <person name="Haridas S."/>
            <person name="Barry K."/>
            <person name="Grigoriev I.V."/>
            <person name="Quarterman J."/>
            <person name="Slininger P."/>
            <person name="Dien B."/>
            <person name="Trinh C.T."/>
        </authorList>
    </citation>
    <scope>NUCLEOTIDE SEQUENCE [LARGE SCALE GENOMIC DNA]</scope>
    <source>
        <strain evidence="3 5">YB392</strain>
    </source>
</reference>
<evidence type="ECO:0000313" key="3">
    <source>
        <dbReference type="EMBL" id="RDW24868.1"/>
    </source>
</evidence>
<dbReference type="PANTHER" id="PTHR12358">
    <property type="entry name" value="SPHINGOSINE KINASE"/>
    <property type="match status" value="1"/>
</dbReference>
<protein>
    <submittedName>
        <fullName evidence="3">ATP-NAD kinase-like domain-containing protein</fullName>
    </submittedName>
</protein>
<dbReference type="GO" id="GO:0001727">
    <property type="term" value="F:lipid kinase activity"/>
    <property type="evidence" value="ECO:0007669"/>
    <property type="project" value="TreeGrafter"/>
</dbReference>
<dbReference type="InterPro" id="IPR017438">
    <property type="entry name" value="ATP-NAD_kinase_N"/>
</dbReference>
<dbReference type="eggNOG" id="ENOG502S2DU">
    <property type="taxonomic scope" value="Eukaryota"/>
</dbReference>
<dbReference type="Pfam" id="PF00781">
    <property type="entry name" value="DAGK_cat"/>
    <property type="match status" value="1"/>
</dbReference>
<organism evidence="2 4">
    <name type="scientific">Yarrowia lipolytica</name>
    <name type="common">Candida lipolytica</name>
    <dbReference type="NCBI Taxonomy" id="4952"/>
    <lineage>
        <taxon>Eukaryota</taxon>
        <taxon>Fungi</taxon>
        <taxon>Dikarya</taxon>
        <taxon>Ascomycota</taxon>
        <taxon>Saccharomycotina</taxon>
        <taxon>Dipodascomycetes</taxon>
        <taxon>Dipodascales</taxon>
        <taxon>Dipodascales incertae sedis</taxon>
        <taxon>Yarrowia</taxon>
    </lineage>
</organism>
<dbReference type="GO" id="GO:0005737">
    <property type="term" value="C:cytoplasm"/>
    <property type="evidence" value="ECO:0007669"/>
    <property type="project" value="TreeGrafter"/>
</dbReference>
<dbReference type="PROSITE" id="PS50146">
    <property type="entry name" value="DAGK"/>
    <property type="match status" value="1"/>
</dbReference>
<dbReference type="PANTHER" id="PTHR12358:SF108">
    <property type="entry name" value="DAGKC DOMAIN-CONTAINING PROTEIN"/>
    <property type="match status" value="1"/>
</dbReference>
<name>A0A1D8NDS5_YARLL</name>
<dbReference type="GeneID" id="2910680"/>
<keyword evidence="3" id="KW-0808">Transferase</keyword>
<dbReference type="OMA" id="SHWETIP"/>
<sequence>MGLVIDGKGWKIANDAAVECEAASGFAPVKHLPHFDNLTVIDSVKAGKARSNTYSTALKPLLEAAGIKHKYIETTSPTTIAEFAASLDSTGGSYLFISGDTSIHEFLNGLKDPKHFEGTISVIPAGTGNALANSLELGSVESAIERFFLGKPEKFPIYVATTGDKSLYSLVVISYGFHANLIAQSDTPEYRKLGNERFQVVAKQLLEQPQKYKSKIYLDRSEVPLPNEETSYVLFTTMKMLEPGFTISPEGDCKSLNLVRIDAPDNLMEYMVMAYNGGTHVREKNVDYIKAKNVRLETPKDSVICVDGFILTSDGMVDIDLGMEVDIVV</sequence>
<proteinExistence type="predicted"/>
<evidence type="ECO:0000313" key="4">
    <source>
        <dbReference type="Proteomes" id="UP000182444"/>
    </source>
</evidence>
<dbReference type="RefSeq" id="XP_502595.1">
    <property type="nucleotide sequence ID" value="XM_502595.1"/>
</dbReference>
<evidence type="ECO:0000313" key="2">
    <source>
        <dbReference type="EMBL" id="AOW03804.1"/>
    </source>
</evidence>
<keyword evidence="3" id="KW-0418">Kinase</keyword>
<feature type="domain" description="DAGKc" evidence="1">
    <location>
        <begin position="33"/>
        <end position="166"/>
    </location>
</feature>
<dbReference type="OrthoDB" id="3853857at2759"/>
<dbReference type="InterPro" id="IPR001206">
    <property type="entry name" value="Diacylglycerol_kinase_cat_dom"/>
</dbReference>
<dbReference type="SUPFAM" id="SSF111331">
    <property type="entry name" value="NAD kinase/diacylglycerol kinase-like"/>
    <property type="match status" value="1"/>
</dbReference>